<protein>
    <submittedName>
        <fullName evidence="2">Uncharacterized protein</fullName>
    </submittedName>
</protein>
<dbReference type="RefSeq" id="WP_162389624.1">
    <property type="nucleotide sequence ID" value="NZ_CP045997.1"/>
</dbReference>
<keyword evidence="3" id="KW-1185">Reference proteome</keyword>
<organism evidence="2 3">
    <name type="scientific">Spirosoma endbachense</name>
    <dbReference type="NCBI Taxonomy" id="2666025"/>
    <lineage>
        <taxon>Bacteria</taxon>
        <taxon>Pseudomonadati</taxon>
        <taxon>Bacteroidota</taxon>
        <taxon>Cytophagia</taxon>
        <taxon>Cytophagales</taxon>
        <taxon>Cytophagaceae</taxon>
        <taxon>Spirosoma</taxon>
    </lineage>
</organism>
<evidence type="ECO:0000313" key="2">
    <source>
        <dbReference type="EMBL" id="QHV99220.1"/>
    </source>
</evidence>
<sequence>MVTIEILASCSGINFSYFPGEVVDVEPEQAADLIKHQLALPVEPKKPETAAVVPTGQLAKRTPAGQTATVKPNAETRRR</sequence>
<dbReference type="EMBL" id="CP045997">
    <property type="protein sequence ID" value="QHV99220.1"/>
    <property type="molecule type" value="Genomic_DNA"/>
</dbReference>
<dbReference type="AlphaFoldDB" id="A0A6P1W5K9"/>
<name>A0A6P1W5K9_9BACT</name>
<dbReference type="KEGG" id="senf:GJR95_31275"/>
<evidence type="ECO:0000313" key="3">
    <source>
        <dbReference type="Proteomes" id="UP000464577"/>
    </source>
</evidence>
<proteinExistence type="predicted"/>
<feature type="region of interest" description="Disordered" evidence="1">
    <location>
        <begin position="56"/>
        <end position="79"/>
    </location>
</feature>
<accession>A0A6P1W5K9</accession>
<reference evidence="2 3" key="1">
    <citation type="submission" date="2019-11" db="EMBL/GenBank/DDBJ databases">
        <title>Spirosoma endbachense sp. nov., isolated from a natural salt meadow.</title>
        <authorList>
            <person name="Rojas J."/>
            <person name="Ambika Manirajan B."/>
            <person name="Ratering S."/>
            <person name="Suarez C."/>
            <person name="Geissler-Plaum R."/>
            <person name="Schnell S."/>
        </authorList>
    </citation>
    <scope>NUCLEOTIDE SEQUENCE [LARGE SCALE GENOMIC DNA]</scope>
    <source>
        <strain evidence="2 3">I-24</strain>
    </source>
</reference>
<gene>
    <name evidence="2" type="ORF">GJR95_31275</name>
</gene>
<dbReference type="Proteomes" id="UP000464577">
    <property type="component" value="Chromosome"/>
</dbReference>
<evidence type="ECO:0000256" key="1">
    <source>
        <dbReference type="SAM" id="MobiDB-lite"/>
    </source>
</evidence>